<proteinExistence type="inferred from homology"/>
<dbReference type="SUPFAM" id="SSF52418">
    <property type="entry name" value="Nucleoside phosphorylase/phosphoribosyltransferase catalytic domain"/>
    <property type="match status" value="1"/>
</dbReference>
<dbReference type="InterPro" id="IPR005940">
    <property type="entry name" value="Anthranilate_Pribosyl_Tfrase"/>
</dbReference>
<dbReference type="InterPro" id="IPR000312">
    <property type="entry name" value="Glycosyl_Trfase_fam3"/>
</dbReference>
<dbReference type="PATRIC" id="fig|1229783.3.peg.1671"/>
<dbReference type="OrthoDB" id="9806430at2"/>
<keyword evidence="3 6" id="KW-0479">Metal-binding</keyword>
<feature type="binding site" evidence="6">
    <location>
        <position position="222"/>
    </location>
    <ligand>
        <name>Mg(2+)</name>
        <dbReference type="ChEBI" id="CHEBI:18420"/>
        <label>2</label>
    </ligand>
</feature>
<keyword evidence="4 6" id="KW-0822">Tryptophan biosynthesis</keyword>
<keyword evidence="6" id="KW-0460">Magnesium</keyword>
<feature type="binding site" evidence="6">
    <location>
        <begin position="81"/>
        <end position="82"/>
    </location>
    <ligand>
        <name>5-phospho-alpha-D-ribose 1-diphosphate</name>
        <dbReference type="ChEBI" id="CHEBI:58017"/>
    </ligand>
</feature>
<keyword evidence="2 6" id="KW-0808">Transferase</keyword>
<dbReference type="GO" id="GO:0005829">
    <property type="term" value="C:cytosol"/>
    <property type="evidence" value="ECO:0007669"/>
    <property type="project" value="TreeGrafter"/>
</dbReference>
<comment type="caution">
    <text evidence="6">Lacks conserved residue(s) required for the propagation of feature annotation.</text>
</comment>
<dbReference type="SUPFAM" id="SSF47648">
    <property type="entry name" value="Nucleoside phosphorylase/phosphoribosyltransferase N-terminal domain"/>
    <property type="match status" value="1"/>
</dbReference>
<dbReference type="GO" id="GO:0004048">
    <property type="term" value="F:anthranilate phosphoribosyltransferase activity"/>
    <property type="evidence" value="ECO:0007669"/>
    <property type="project" value="UniProtKB-UniRule"/>
</dbReference>
<feature type="binding site" evidence="6">
    <location>
        <position position="118"/>
    </location>
    <ligand>
        <name>5-phospho-alpha-D-ribose 1-diphosphate</name>
        <dbReference type="ChEBI" id="CHEBI:58017"/>
    </ligand>
</feature>
<dbReference type="GO" id="GO:0000162">
    <property type="term" value="P:L-tryptophan biosynthetic process"/>
    <property type="evidence" value="ECO:0007669"/>
    <property type="project" value="UniProtKB-UniRule"/>
</dbReference>
<evidence type="ECO:0000259" key="8">
    <source>
        <dbReference type="Pfam" id="PF02885"/>
    </source>
</evidence>
<keyword evidence="5 6" id="KW-0057">Aromatic amino acid biosynthesis</keyword>
<dbReference type="InterPro" id="IPR017459">
    <property type="entry name" value="Glycosyl_Trfase_fam3_N_dom"/>
</dbReference>
<dbReference type="Pfam" id="PF02885">
    <property type="entry name" value="Glycos_trans_3N"/>
    <property type="match status" value="1"/>
</dbReference>
<feature type="binding site" evidence="6">
    <location>
        <position position="223"/>
    </location>
    <ligand>
        <name>Mg(2+)</name>
        <dbReference type="ChEBI" id="CHEBI:18420"/>
        <label>1</label>
    </ligand>
</feature>
<dbReference type="Gene3D" id="1.20.970.10">
    <property type="entry name" value="Transferase, Pyrimidine Nucleoside Phosphorylase, Chain C"/>
    <property type="match status" value="1"/>
</dbReference>
<feature type="binding site" evidence="6">
    <location>
        <position position="86"/>
    </location>
    <ligand>
        <name>5-phospho-alpha-D-ribose 1-diphosphate</name>
        <dbReference type="ChEBI" id="CHEBI:58017"/>
    </ligand>
</feature>
<evidence type="ECO:0000313" key="10">
    <source>
        <dbReference type="Proteomes" id="UP000009885"/>
    </source>
</evidence>
<keyword evidence="6" id="KW-0028">Amino-acid biosynthesis</keyword>
<dbReference type="InterPro" id="IPR036320">
    <property type="entry name" value="Glycosyl_Trfase_fam3_N_dom_sf"/>
</dbReference>
<dbReference type="Pfam" id="PF00591">
    <property type="entry name" value="Glycos_transf_3"/>
    <property type="match status" value="1"/>
</dbReference>
<evidence type="ECO:0000256" key="1">
    <source>
        <dbReference type="ARBA" id="ARBA00022676"/>
    </source>
</evidence>
<feature type="domain" description="Glycosyl transferase family 3 N-terminal" evidence="8">
    <location>
        <begin position="2"/>
        <end position="63"/>
    </location>
</feature>
<comment type="similarity">
    <text evidence="6">Belongs to the anthranilate phosphoribosyltransferase family.</text>
</comment>
<feature type="binding site" evidence="6">
    <location>
        <position position="223"/>
    </location>
    <ligand>
        <name>Mg(2+)</name>
        <dbReference type="ChEBI" id="CHEBI:18420"/>
        <label>2</label>
    </ligand>
</feature>
<feature type="binding site" evidence="6">
    <location>
        <position position="163"/>
    </location>
    <ligand>
        <name>anthranilate</name>
        <dbReference type="ChEBI" id="CHEBI:16567"/>
        <label>2</label>
    </ligand>
</feature>
<comment type="catalytic activity">
    <reaction evidence="6">
        <text>N-(5-phospho-beta-D-ribosyl)anthranilate + diphosphate = 5-phospho-alpha-D-ribose 1-diphosphate + anthranilate</text>
        <dbReference type="Rhea" id="RHEA:11768"/>
        <dbReference type="ChEBI" id="CHEBI:16567"/>
        <dbReference type="ChEBI" id="CHEBI:18277"/>
        <dbReference type="ChEBI" id="CHEBI:33019"/>
        <dbReference type="ChEBI" id="CHEBI:58017"/>
        <dbReference type="EC" id="2.4.2.18"/>
    </reaction>
</comment>
<accession>K9ALZ8</accession>
<feature type="domain" description="Glycosyl transferase family 3" evidence="7">
    <location>
        <begin position="73"/>
        <end position="318"/>
    </location>
</feature>
<dbReference type="GO" id="GO:0000287">
    <property type="term" value="F:magnesium ion binding"/>
    <property type="evidence" value="ECO:0007669"/>
    <property type="project" value="UniProtKB-UniRule"/>
</dbReference>
<dbReference type="UniPathway" id="UPA00035">
    <property type="reaction ID" value="UER00041"/>
</dbReference>
<dbReference type="eggNOG" id="COG0547">
    <property type="taxonomic scope" value="Bacteria"/>
</dbReference>
<dbReference type="STRING" id="1229783.C273_08301"/>
<dbReference type="EC" id="2.4.2.18" evidence="6"/>
<sequence>MEILKKLMQFQNLTEAEVQWMVDFFLDENVDEQEKLHILIAFTMKRETTEELTALTKALIASMYQTQPTYNNAMCVCGTGGDRSNSFNISTTVSFVVAAAGVPIIKHGNRSITSKSGSVDLLEALKVETLSVQNATQDVDEKGISFLSATETYPVFKYIQPIRKRIPMPTVFNIVGPMINPFQLDYQVMGVYEPSKMSMIAKTIQTLGRKRAIVVHGANGMDEATLSGDNLIYEVTPNEIKQYTINAKDFGLNYADNASLIGGDVDVNKAITLRILNGTEQGPKRDVVLLNAGIALYVSEKAASIQEGVHQARKIIDKQFALKLYQQLGGVSV</sequence>
<feature type="binding site" evidence="6">
    <location>
        <position position="90"/>
    </location>
    <ligand>
        <name>Mg(2+)</name>
        <dbReference type="ChEBI" id="CHEBI:18420"/>
        <label>1</label>
    </ligand>
</feature>
<comment type="caution">
    <text evidence="9">The sequence shown here is derived from an EMBL/GenBank/DDBJ whole genome shotgun (WGS) entry which is preliminary data.</text>
</comment>
<evidence type="ECO:0000256" key="5">
    <source>
        <dbReference type="ARBA" id="ARBA00023141"/>
    </source>
</evidence>
<dbReference type="Proteomes" id="UP000009885">
    <property type="component" value="Unassembled WGS sequence"/>
</dbReference>
<feature type="binding site" evidence="6">
    <location>
        <begin position="88"/>
        <end position="91"/>
    </location>
    <ligand>
        <name>5-phospho-alpha-D-ribose 1-diphosphate</name>
        <dbReference type="ChEBI" id="CHEBI:58017"/>
    </ligand>
</feature>
<feature type="binding site" evidence="6">
    <location>
        <position position="78"/>
    </location>
    <ligand>
        <name>anthranilate</name>
        <dbReference type="ChEBI" id="CHEBI:16567"/>
        <label>1</label>
    </ligand>
</feature>
<dbReference type="PANTHER" id="PTHR43285">
    <property type="entry name" value="ANTHRANILATE PHOSPHORIBOSYLTRANSFERASE"/>
    <property type="match status" value="1"/>
</dbReference>
<comment type="subunit">
    <text evidence="6">Homodimer.</text>
</comment>
<dbReference type="InterPro" id="IPR035902">
    <property type="entry name" value="Nuc_phospho_transferase"/>
</dbReference>
<feature type="binding site" evidence="6">
    <location>
        <position position="109"/>
    </location>
    <ligand>
        <name>anthranilate</name>
        <dbReference type="ChEBI" id="CHEBI:16567"/>
        <label>1</label>
    </ligand>
</feature>
<protein>
    <recommendedName>
        <fullName evidence="6">Anthranilate phosphoribosyltransferase</fullName>
        <ecNumber evidence="6">2.4.2.18</ecNumber>
    </recommendedName>
</protein>
<keyword evidence="10" id="KW-1185">Reference proteome</keyword>
<evidence type="ECO:0000256" key="2">
    <source>
        <dbReference type="ARBA" id="ARBA00022679"/>
    </source>
</evidence>
<evidence type="ECO:0000259" key="7">
    <source>
        <dbReference type="Pfam" id="PF00591"/>
    </source>
</evidence>
<dbReference type="NCBIfam" id="TIGR01245">
    <property type="entry name" value="trpD"/>
    <property type="match status" value="1"/>
</dbReference>
<comment type="function">
    <text evidence="6">Catalyzes the transfer of the phosphoribosyl group of 5-phosphorylribose-1-pyrophosphate (PRPP) to anthranilate to yield N-(5'-phosphoribosyl)-anthranilate (PRA).</text>
</comment>
<dbReference type="PANTHER" id="PTHR43285:SF2">
    <property type="entry name" value="ANTHRANILATE PHOSPHORIBOSYLTRANSFERASE"/>
    <property type="match status" value="1"/>
</dbReference>
<comment type="cofactor">
    <cofactor evidence="6">
        <name>Mg(2+)</name>
        <dbReference type="ChEBI" id="CHEBI:18420"/>
    </cofactor>
    <text evidence="6">Binds 2 magnesium ions per monomer.</text>
</comment>
<keyword evidence="1 6" id="KW-0328">Glycosyltransferase</keyword>
<evidence type="ECO:0000313" key="9">
    <source>
        <dbReference type="EMBL" id="EKU47091.1"/>
    </source>
</evidence>
<dbReference type="EMBL" id="AMSQ01000013">
    <property type="protein sequence ID" value="EKU47091.1"/>
    <property type="molecule type" value="Genomic_DNA"/>
</dbReference>
<evidence type="ECO:0000256" key="3">
    <source>
        <dbReference type="ARBA" id="ARBA00022723"/>
    </source>
</evidence>
<dbReference type="HAMAP" id="MF_00211">
    <property type="entry name" value="TrpD"/>
    <property type="match status" value="1"/>
</dbReference>
<dbReference type="AlphaFoldDB" id="K9ALZ8"/>
<gene>
    <name evidence="6 9" type="primary">trpD</name>
    <name evidence="9" type="ORF">C273_08301</name>
</gene>
<comment type="pathway">
    <text evidence="6">Amino-acid biosynthesis; L-tryptophan biosynthesis; L-tryptophan from chorismate: step 2/5.</text>
</comment>
<dbReference type="Gene3D" id="3.40.1030.10">
    <property type="entry name" value="Nucleoside phosphorylase/phosphoribosyltransferase catalytic domain"/>
    <property type="match status" value="1"/>
</dbReference>
<reference evidence="9 10" key="1">
    <citation type="journal article" date="2013" name="Genome Announc.">
        <title>Genome Sequence of Staphylococcus massiliensis Strain S46, Isolated from the Surface of Healthy Human Skin.</title>
        <authorList>
            <person name="Srivastav R."/>
            <person name="Singh A."/>
            <person name="Jangir P.K."/>
            <person name="Kumari C."/>
            <person name="Muduli S."/>
            <person name="Sharma R."/>
        </authorList>
    </citation>
    <scope>NUCLEOTIDE SEQUENCE [LARGE SCALE GENOMIC DNA]</scope>
    <source>
        <strain evidence="9 10">S46</strain>
    </source>
</reference>
<evidence type="ECO:0000256" key="4">
    <source>
        <dbReference type="ARBA" id="ARBA00022822"/>
    </source>
</evidence>
<evidence type="ECO:0000256" key="6">
    <source>
        <dbReference type="HAMAP-Rule" id="MF_00211"/>
    </source>
</evidence>
<name>K9ALZ8_9STAP</name>
<dbReference type="RefSeq" id="WP_009383986.1">
    <property type="nucleotide sequence ID" value="NZ_AMSQ01000013.1"/>
</dbReference>
<feature type="binding site" evidence="6">
    <location>
        <begin position="106"/>
        <end position="114"/>
    </location>
    <ligand>
        <name>5-phospho-alpha-D-ribose 1-diphosphate</name>
        <dbReference type="ChEBI" id="CHEBI:58017"/>
    </ligand>
</feature>
<organism evidence="9 10">
    <name type="scientific">Staphylococcus massiliensis S46</name>
    <dbReference type="NCBI Taxonomy" id="1229783"/>
    <lineage>
        <taxon>Bacteria</taxon>
        <taxon>Bacillati</taxon>
        <taxon>Bacillota</taxon>
        <taxon>Bacilli</taxon>
        <taxon>Bacillales</taxon>
        <taxon>Staphylococcaceae</taxon>
        <taxon>Staphylococcus</taxon>
    </lineage>
</organism>
<feature type="binding site" evidence="6">
    <location>
        <position position="78"/>
    </location>
    <ligand>
        <name>5-phospho-alpha-D-ribose 1-diphosphate</name>
        <dbReference type="ChEBI" id="CHEBI:58017"/>
    </ligand>
</feature>